<dbReference type="Proteomes" id="UP000008635">
    <property type="component" value="Chromosome"/>
</dbReference>
<dbReference type="NCBIfam" id="TIGR02271">
    <property type="entry name" value="YsnF/AvaK domain"/>
    <property type="match status" value="1"/>
</dbReference>
<dbReference type="InterPro" id="IPR027275">
    <property type="entry name" value="PRC-brl_dom"/>
</dbReference>
<dbReference type="GO" id="GO:0019684">
    <property type="term" value="P:photosynthesis, light reaction"/>
    <property type="evidence" value="ECO:0007669"/>
    <property type="project" value="InterPro"/>
</dbReference>
<evidence type="ECO:0008006" key="6">
    <source>
        <dbReference type="Google" id="ProtNLM"/>
    </source>
</evidence>
<dbReference type="HOGENOM" id="CLU_079871_0_0_0"/>
<evidence type="ECO:0000259" key="2">
    <source>
        <dbReference type="Pfam" id="PF05239"/>
    </source>
</evidence>
<name>E8U529_DEIML</name>
<dbReference type="EMBL" id="CP002454">
    <property type="protein sequence ID" value="ADV66168.1"/>
    <property type="molecule type" value="Genomic_DNA"/>
</dbReference>
<dbReference type="OrthoDB" id="9793882at2"/>
<keyword evidence="5" id="KW-1185">Reference proteome</keyword>
<dbReference type="Pfam" id="PF09557">
    <property type="entry name" value="DUF2382"/>
    <property type="match status" value="1"/>
</dbReference>
<feature type="domain" description="DUF2382" evidence="3">
    <location>
        <begin position="156"/>
        <end position="268"/>
    </location>
</feature>
<dbReference type="AlphaFoldDB" id="E8U529"/>
<evidence type="ECO:0000313" key="5">
    <source>
        <dbReference type="Proteomes" id="UP000008635"/>
    </source>
</evidence>
<dbReference type="PANTHER" id="PTHR38463">
    <property type="entry name" value="STRESS RESPONSE PROTEIN YSNF"/>
    <property type="match status" value="1"/>
</dbReference>
<dbReference type="InterPro" id="IPR019060">
    <property type="entry name" value="DUF2382"/>
</dbReference>
<proteinExistence type="predicted"/>
<accession>E8U529</accession>
<sequence length="290" mass="33072">MAYLTTLSDLSRERNYNLHEDGLMDPVGQHAYAGTQRIGTVRDALVDANDARLRYLIVDLNGEYGDRGVIVPIGFASIENDGIHFDTLTREQIAELHHYHDNELYSYDAQVSDERVLRGQEYTGSIGYREDASAEQRYNYRDEDTSDRFFKTPERLQLLEERLRVDKERYRAGAVEIGKHVETRQEHVNVPVSHEEVVIERHAVSGAQPVAGDVTLGADRETIRVDLEAERANVRKEAFVTEEVNVEKRSVAETQTVTETVGREVLDVNRTGDTTLRTEDAARDDTRDRH</sequence>
<dbReference type="KEGG" id="dmr:Deima_0509"/>
<dbReference type="SUPFAM" id="SSF50346">
    <property type="entry name" value="PRC-barrel domain"/>
    <property type="match status" value="1"/>
</dbReference>
<dbReference type="Pfam" id="PF05239">
    <property type="entry name" value="PRC"/>
    <property type="match status" value="1"/>
</dbReference>
<evidence type="ECO:0000313" key="4">
    <source>
        <dbReference type="EMBL" id="ADV66168.1"/>
    </source>
</evidence>
<dbReference type="InterPro" id="IPR014747">
    <property type="entry name" value="Bac_photo_RC_H_C"/>
</dbReference>
<dbReference type="RefSeq" id="WP_013555673.1">
    <property type="nucleotide sequence ID" value="NC_014958.1"/>
</dbReference>
<evidence type="ECO:0000259" key="3">
    <source>
        <dbReference type="Pfam" id="PF09557"/>
    </source>
</evidence>
<dbReference type="PANTHER" id="PTHR38463:SF1">
    <property type="entry name" value="STRESS RESPONSE PROTEIN YSNF"/>
    <property type="match status" value="1"/>
</dbReference>
<feature type="region of interest" description="Disordered" evidence="1">
    <location>
        <begin position="269"/>
        <end position="290"/>
    </location>
</feature>
<reference evidence="4 5" key="1">
    <citation type="journal article" date="2011" name="Stand. Genomic Sci.">
        <title>Complete genome sequence of Deinococcus maricopensis type strain (LB-34).</title>
        <authorList>
            <person name="Pukall R."/>
            <person name="Zeytun A."/>
            <person name="Lucas S."/>
            <person name="Lapidus A."/>
            <person name="Hammon N."/>
            <person name="Deshpande S."/>
            <person name="Nolan M."/>
            <person name="Cheng J.F."/>
            <person name="Pitluck S."/>
            <person name="Liolios K."/>
            <person name="Pagani I."/>
            <person name="Mikhailova N."/>
            <person name="Ivanova N."/>
            <person name="Mavromatis K."/>
            <person name="Pati A."/>
            <person name="Tapia R."/>
            <person name="Han C."/>
            <person name="Goodwin L."/>
            <person name="Chen A."/>
            <person name="Palaniappan K."/>
            <person name="Land M."/>
            <person name="Hauser L."/>
            <person name="Chang Y.J."/>
            <person name="Jeffries C.D."/>
            <person name="Brambilla E.M."/>
            <person name="Rohde M."/>
            <person name="Goker M."/>
            <person name="Detter J.C."/>
            <person name="Woyke T."/>
            <person name="Bristow J."/>
            <person name="Eisen J.A."/>
            <person name="Markowitz V."/>
            <person name="Hugenholtz P."/>
            <person name="Kyrpides N.C."/>
            <person name="Klenk H.P."/>
        </authorList>
    </citation>
    <scope>NUCLEOTIDE SEQUENCE [LARGE SCALE GENOMIC DNA]</scope>
    <source>
        <strain evidence="5">DSM 21211 / LMG 22137 / NRRL B-23946 / LB-34</strain>
    </source>
</reference>
<dbReference type="InterPro" id="IPR052967">
    <property type="entry name" value="Stress_Response_Assoc"/>
</dbReference>
<feature type="domain" description="PRC-barrel" evidence="2">
    <location>
        <begin position="25"/>
        <end position="88"/>
    </location>
</feature>
<gene>
    <name evidence="4" type="ordered locus">Deima_0509</name>
</gene>
<dbReference type="Gene3D" id="3.90.50.10">
    <property type="entry name" value="Photosynthetic Reaction Center, subunit H, domain 2"/>
    <property type="match status" value="1"/>
</dbReference>
<dbReference type="eggNOG" id="COG3861">
    <property type="taxonomic scope" value="Bacteria"/>
</dbReference>
<protein>
    <recommendedName>
        <fullName evidence="6">DUF2382 domain-containing protein</fullName>
    </recommendedName>
</protein>
<reference evidence="5" key="2">
    <citation type="submission" date="2011-01" db="EMBL/GenBank/DDBJ databases">
        <title>The complete genome of Deinococcus maricopensis DSM 21211.</title>
        <authorList>
            <consortium name="US DOE Joint Genome Institute (JGI-PGF)"/>
            <person name="Lucas S."/>
            <person name="Copeland A."/>
            <person name="Lapidus A."/>
            <person name="Goodwin L."/>
            <person name="Pitluck S."/>
            <person name="Kyrpides N."/>
            <person name="Mavromatis K."/>
            <person name="Pagani I."/>
            <person name="Ivanova N."/>
            <person name="Ovchinnikova G."/>
            <person name="Zeytun A."/>
            <person name="Detter J.C."/>
            <person name="Han C."/>
            <person name="Land M."/>
            <person name="Hauser L."/>
            <person name="Markowitz V."/>
            <person name="Cheng J.-F."/>
            <person name="Hugenholtz P."/>
            <person name="Woyke T."/>
            <person name="Wu D."/>
            <person name="Pukall R."/>
            <person name="Gehrich-Schroeter G."/>
            <person name="Brambilla E."/>
            <person name="Klenk H.-P."/>
            <person name="Eisen J.A."/>
        </authorList>
    </citation>
    <scope>NUCLEOTIDE SEQUENCE [LARGE SCALE GENOMIC DNA]</scope>
    <source>
        <strain evidence="5">DSM 21211 / LMG 22137 / NRRL B-23946 / LB-34</strain>
    </source>
</reference>
<dbReference type="InterPro" id="IPR011033">
    <property type="entry name" value="PRC_barrel-like_sf"/>
</dbReference>
<dbReference type="STRING" id="709986.Deima_0509"/>
<organism evidence="4 5">
    <name type="scientific">Deinococcus maricopensis (strain DSM 21211 / LMG 22137 / NRRL B-23946 / LB-34)</name>
    <dbReference type="NCBI Taxonomy" id="709986"/>
    <lineage>
        <taxon>Bacteria</taxon>
        <taxon>Thermotogati</taxon>
        <taxon>Deinococcota</taxon>
        <taxon>Deinococci</taxon>
        <taxon>Deinococcales</taxon>
        <taxon>Deinococcaceae</taxon>
        <taxon>Deinococcus</taxon>
    </lineage>
</organism>
<dbReference type="GO" id="GO:0030077">
    <property type="term" value="C:plasma membrane light-harvesting complex"/>
    <property type="evidence" value="ECO:0007669"/>
    <property type="project" value="InterPro"/>
</dbReference>
<feature type="compositionally biased region" description="Basic and acidic residues" evidence="1">
    <location>
        <begin position="276"/>
        <end position="290"/>
    </location>
</feature>
<evidence type="ECO:0000256" key="1">
    <source>
        <dbReference type="SAM" id="MobiDB-lite"/>
    </source>
</evidence>